<proteinExistence type="predicted"/>
<comment type="caution">
    <text evidence="3">The sequence shown here is derived from an EMBL/GenBank/DDBJ whole genome shotgun (WGS) entry which is preliminary data.</text>
</comment>
<dbReference type="Pfam" id="PF07889">
    <property type="entry name" value="DUF1664"/>
    <property type="match status" value="1"/>
</dbReference>
<sequence>MAAKMVFGPMMAGAAGAYGWNTVQTSNNWGNLWGLIPKNPWESAGSSSGAVGTPDVCALRGELSRLASLVSDLSRSGSSRPTVVQLGGRNGWTVLVVPAVAGGACLYLYCKVTGSSLGDLLFVSRSSMAAFSNTMQEGLANVWGEMRRQKEEFVKMVSNLRQKQDKLHDNQEQLMGNQQKMDSVLQRVNDNVDGLDAKANHTISHVNQMDGRLQDVHVGVQAANQGIYMLMSVVSEVTSKIGLHNSRASQSLHRYLQGGPAWGNSIANTPANTSASSSTCSSDASGAGASNSGLSPSRSDAPKLPLPPLSNSTGCAVTVEGEGGHGNGAEHRRASSSIGGLRDLMQGVGESRGRLGSFCSSTLGASGNLWGKGVPQPGGDESEKVRSASEGTPKGDKGVFPGVLAASGRMTNLSET</sequence>
<gene>
    <name evidence="3" type="ORF">DUNSADRAFT_16211</name>
</gene>
<dbReference type="Proteomes" id="UP000815325">
    <property type="component" value="Unassembled WGS sequence"/>
</dbReference>
<evidence type="ECO:0000256" key="1">
    <source>
        <dbReference type="SAM" id="MobiDB-lite"/>
    </source>
</evidence>
<evidence type="ECO:0000313" key="4">
    <source>
        <dbReference type="Proteomes" id="UP000815325"/>
    </source>
</evidence>
<dbReference type="EMBL" id="MU070173">
    <property type="protein sequence ID" value="KAF5829335.1"/>
    <property type="molecule type" value="Genomic_DNA"/>
</dbReference>
<protein>
    <recommendedName>
        <fullName evidence="2">DUF1664 domain-containing protein</fullName>
    </recommendedName>
</protein>
<name>A0ABQ7G3Z1_DUNSA</name>
<feature type="compositionally biased region" description="Low complexity" evidence="1">
    <location>
        <begin position="267"/>
        <end position="297"/>
    </location>
</feature>
<feature type="region of interest" description="Disordered" evidence="1">
    <location>
        <begin position="366"/>
        <end position="416"/>
    </location>
</feature>
<dbReference type="PANTHER" id="PTHR46667:SF6">
    <property type="entry name" value="OS01G0185100 PROTEIN"/>
    <property type="match status" value="1"/>
</dbReference>
<evidence type="ECO:0000259" key="2">
    <source>
        <dbReference type="Pfam" id="PF07889"/>
    </source>
</evidence>
<dbReference type="PANTHER" id="PTHR46667">
    <property type="entry name" value="OS05G0182700 PROTEIN"/>
    <property type="match status" value="1"/>
</dbReference>
<reference evidence="3" key="1">
    <citation type="submission" date="2017-08" db="EMBL/GenBank/DDBJ databases">
        <authorList>
            <person name="Polle J.E."/>
            <person name="Barry K."/>
            <person name="Cushman J."/>
            <person name="Schmutz J."/>
            <person name="Tran D."/>
            <person name="Hathwaick L.T."/>
            <person name="Yim W.C."/>
            <person name="Jenkins J."/>
            <person name="Mckie-Krisberg Z.M."/>
            <person name="Prochnik S."/>
            <person name="Lindquist E."/>
            <person name="Dockter R.B."/>
            <person name="Adam C."/>
            <person name="Molina H."/>
            <person name="Bunkerborg J."/>
            <person name="Jin E."/>
            <person name="Buchheim M."/>
            <person name="Magnuson J."/>
        </authorList>
    </citation>
    <scope>NUCLEOTIDE SEQUENCE</scope>
    <source>
        <strain evidence="3">CCAP 19/18</strain>
    </source>
</reference>
<accession>A0ABQ7G3Z1</accession>
<organism evidence="3 4">
    <name type="scientific">Dunaliella salina</name>
    <name type="common">Green alga</name>
    <name type="synonym">Protococcus salinus</name>
    <dbReference type="NCBI Taxonomy" id="3046"/>
    <lineage>
        <taxon>Eukaryota</taxon>
        <taxon>Viridiplantae</taxon>
        <taxon>Chlorophyta</taxon>
        <taxon>core chlorophytes</taxon>
        <taxon>Chlorophyceae</taxon>
        <taxon>CS clade</taxon>
        <taxon>Chlamydomonadales</taxon>
        <taxon>Dunaliellaceae</taxon>
        <taxon>Dunaliella</taxon>
    </lineage>
</organism>
<dbReference type="InterPro" id="IPR012458">
    <property type="entry name" value="DUF1664"/>
</dbReference>
<evidence type="ECO:0000313" key="3">
    <source>
        <dbReference type="EMBL" id="KAF5829335.1"/>
    </source>
</evidence>
<feature type="region of interest" description="Disordered" evidence="1">
    <location>
        <begin position="267"/>
        <end position="336"/>
    </location>
</feature>
<feature type="compositionally biased region" description="Basic and acidic residues" evidence="1">
    <location>
        <begin position="381"/>
        <end position="397"/>
    </location>
</feature>
<feature type="domain" description="DUF1664" evidence="2">
    <location>
        <begin position="91"/>
        <end position="215"/>
    </location>
</feature>
<keyword evidence="4" id="KW-1185">Reference proteome</keyword>